<reference evidence="1" key="1">
    <citation type="submission" date="2024-02" db="EMBL/GenBank/DDBJ databases">
        <title>Metagenome Assembled Genome of Zalaria obscura JY119.</title>
        <authorList>
            <person name="Vighnesh L."/>
            <person name="Jagadeeshwari U."/>
            <person name="Venkata Ramana C."/>
            <person name="Sasikala C."/>
        </authorList>
    </citation>
    <scope>NUCLEOTIDE SEQUENCE</scope>
    <source>
        <strain evidence="1">JY119</strain>
    </source>
</reference>
<comment type="caution">
    <text evidence="1">The sequence shown here is derived from an EMBL/GenBank/DDBJ whole genome shotgun (WGS) entry which is preliminary data.</text>
</comment>
<accession>A0ACC3SJ96</accession>
<evidence type="ECO:0000313" key="1">
    <source>
        <dbReference type="EMBL" id="KAK8216790.1"/>
    </source>
</evidence>
<proteinExistence type="predicted"/>
<protein>
    <submittedName>
        <fullName evidence="1">Uncharacterized protein</fullName>
    </submittedName>
</protein>
<name>A0ACC3SJ96_9PEZI</name>
<organism evidence="1 2">
    <name type="scientific">Zalaria obscura</name>
    <dbReference type="NCBI Taxonomy" id="2024903"/>
    <lineage>
        <taxon>Eukaryota</taxon>
        <taxon>Fungi</taxon>
        <taxon>Dikarya</taxon>
        <taxon>Ascomycota</taxon>
        <taxon>Pezizomycotina</taxon>
        <taxon>Dothideomycetes</taxon>
        <taxon>Dothideomycetidae</taxon>
        <taxon>Dothideales</taxon>
        <taxon>Zalariaceae</taxon>
        <taxon>Zalaria</taxon>
    </lineage>
</organism>
<sequence>MPVAPGPSRRFVVLLILVSAVLSFSFIATFRNRPEGVRHPNAGLSPIPAHHVDIQASTLTGHVIAPKLGNETAKAELGRAAWKLFHTTFARFPDKPTPEESTALAAYIHLFQRLYPCGECAGHFRTILDKYPPQVSSRSAAAAWGCHVHNEVNKSLNKEIFDCSKIGDFYDCGCADGDDEPTSDTGSASEETKEKLNEEVGRGFSEDLITGDTPLKLEQDG</sequence>
<evidence type="ECO:0000313" key="2">
    <source>
        <dbReference type="Proteomes" id="UP001320706"/>
    </source>
</evidence>
<dbReference type="EMBL" id="JAMKPW020000007">
    <property type="protein sequence ID" value="KAK8216790.1"/>
    <property type="molecule type" value="Genomic_DNA"/>
</dbReference>
<keyword evidence="2" id="KW-1185">Reference proteome</keyword>
<dbReference type="Proteomes" id="UP001320706">
    <property type="component" value="Unassembled WGS sequence"/>
</dbReference>
<gene>
    <name evidence="1" type="ORF">M8818_001753</name>
</gene>